<dbReference type="Pfam" id="PF19732">
    <property type="entry name" value="SpoIIE_N"/>
    <property type="match status" value="1"/>
</dbReference>
<keyword evidence="3" id="KW-0812">Transmembrane</keyword>
<dbReference type="InterPro" id="IPR036457">
    <property type="entry name" value="PPM-type-like_dom_sf"/>
</dbReference>
<feature type="domain" description="PPM-type phosphatase" evidence="4">
    <location>
        <begin position="479"/>
        <end position="688"/>
    </location>
</feature>
<dbReference type="Gene3D" id="3.60.40.10">
    <property type="entry name" value="PPM-type phosphatase domain"/>
    <property type="match status" value="1"/>
</dbReference>
<dbReference type="InterPro" id="IPR001932">
    <property type="entry name" value="PPM-type_phosphatase-like_dom"/>
</dbReference>
<dbReference type="SUPFAM" id="SSF81606">
    <property type="entry name" value="PP2C-like"/>
    <property type="match status" value="1"/>
</dbReference>
<evidence type="ECO:0000259" key="4">
    <source>
        <dbReference type="SMART" id="SM00331"/>
    </source>
</evidence>
<dbReference type="InterPro" id="IPR052016">
    <property type="entry name" value="Bact_Sigma-Reg"/>
</dbReference>
<evidence type="ECO:0000256" key="3">
    <source>
        <dbReference type="SAM" id="Phobius"/>
    </source>
</evidence>
<feature type="transmembrane region" description="Helical" evidence="3">
    <location>
        <begin position="136"/>
        <end position="155"/>
    </location>
</feature>
<feature type="transmembrane region" description="Helical" evidence="3">
    <location>
        <begin position="236"/>
        <end position="253"/>
    </location>
</feature>
<evidence type="ECO:0000313" key="5">
    <source>
        <dbReference type="EMBL" id="CAB1130084.1"/>
    </source>
</evidence>
<protein>
    <submittedName>
        <fullName evidence="5">Stage II sporulation serine phosphatase for sigma-F activation (SpoIIE)</fullName>
    </submittedName>
</protein>
<evidence type="ECO:0000313" key="6">
    <source>
        <dbReference type="Proteomes" id="UP000503399"/>
    </source>
</evidence>
<dbReference type="InterPro" id="IPR045768">
    <property type="entry name" value="SpoIIE_N"/>
</dbReference>
<organism evidence="5 6">
    <name type="scientific">Candidatus Hydrogenisulfobacillus filiaventi</name>
    <dbReference type="NCBI Taxonomy" id="2707344"/>
    <lineage>
        <taxon>Bacteria</taxon>
        <taxon>Bacillati</taxon>
        <taxon>Bacillota</taxon>
        <taxon>Clostridia</taxon>
        <taxon>Eubacteriales</taxon>
        <taxon>Clostridiales Family XVII. Incertae Sedis</taxon>
        <taxon>Candidatus Hydrogenisulfobacillus</taxon>
    </lineage>
</organism>
<feature type="transmembrane region" description="Helical" evidence="3">
    <location>
        <begin position="71"/>
        <end position="101"/>
    </location>
</feature>
<feature type="transmembrane region" description="Helical" evidence="3">
    <location>
        <begin position="167"/>
        <end position="186"/>
    </location>
</feature>
<evidence type="ECO:0000256" key="2">
    <source>
        <dbReference type="SAM" id="MobiDB-lite"/>
    </source>
</evidence>
<feature type="transmembrane region" description="Helical" evidence="3">
    <location>
        <begin position="198"/>
        <end position="224"/>
    </location>
</feature>
<dbReference type="Pfam" id="PF07228">
    <property type="entry name" value="SpoIIE"/>
    <property type="match status" value="1"/>
</dbReference>
<dbReference type="EMBL" id="LR778114">
    <property type="protein sequence ID" value="CAB1130084.1"/>
    <property type="molecule type" value="Genomic_DNA"/>
</dbReference>
<dbReference type="Proteomes" id="UP000503399">
    <property type="component" value="Chromosome"/>
</dbReference>
<sequence>MAHSVTREERPSTGEPGTPPAAVAGRGRRWAGTAAAGLLGCILGQALWYHHEAPFAWMALVLIWERDRRRFLPVLAAAAAGAALASGWGTGLALLGLGIVLIPLLGRVGRREWAAWPVTAGGAAGLFLVGQPWNRLALFWALVAGATAAAGYGWTRREWDRLLTGDADGITLLLLLSAAGAALAGMEGWRVGLVSPALLVGSLVVILGSVATGLAGGAVTGGVLGLTLALRGTDPAGGVGILVAGGVAAGWGGQHHWRLAGPGLLLGTLAYAVLLRFPPHILTLGVSLALGAGLSEVLPPAWVGRFRRWTRDLTQGALPETLPRRLRQLALVLAEMGRAFHYEDGEAEREGRLVEYASGQVCRRCSLQRHCWEGGFYRSYRGLAEAIEGALEDGGRTLTLADVPGEPFAHCIHADALLAQVNAVVGREWERRRYRARMRESRQLAERQLAGIATLVGEMAERWAADPPPRRRAQRPLLDCEVAVAQRPRQGSSISGDAHLVRDLPGDRLVVGLSDGMGVGPRAAWESGTAVALLDRLLQAGFSQAMAVRAVNSTLLLRSQEDHFATLDLLLVDRRRASGELVKVAAAPTFLRRGNAVEVISGHTPPVGILPEVPVEPIFHTFEPGDLVVMVTDGVLDPDGPRGVERLRQFLTTADIEDPRLLAETVLSFMLGQEGDGRDDAAVLVLSLVRHGFRRARWDSGGRPRVLEWERMAPGPARG</sequence>
<proteinExistence type="predicted"/>
<accession>A0A6F8ZJG4</accession>
<feature type="transmembrane region" description="Helical" evidence="3">
    <location>
        <begin position="259"/>
        <end position="277"/>
    </location>
</feature>
<reference evidence="5 6" key="1">
    <citation type="submission" date="2020-02" db="EMBL/GenBank/DDBJ databases">
        <authorList>
            <person name="Hogendoorn C."/>
        </authorList>
    </citation>
    <scope>NUCLEOTIDE SEQUENCE [LARGE SCALE GENOMIC DNA]</scope>
    <source>
        <strain evidence="5">R501</strain>
    </source>
</reference>
<dbReference type="SMART" id="SM00331">
    <property type="entry name" value="PP2C_SIG"/>
    <property type="match status" value="1"/>
</dbReference>
<keyword evidence="3" id="KW-1133">Transmembrane helix</keyword>
<name>A0A6F8ZJG4_9FIRM</name>
<keyword evidence="6" id="KW-1185">Reference proteome</keyword>
<feature type="transmembrane region" description="Helical" evidence="3">
    <location>
        <begin position="113"/>
        <end position="130"/>
    </location>
</feature>
<dbReference type="KEGG" id="hfv:R50_2592"/>
<feature type="region of interest" description="Disordered" evidence="2">
    <location>
        <begin position="1"/>
        <end position="25"/>
    </location>
</feature>
<keyword evidence="3" id="KW-0472">Membrane</keyword>
<gene>
    <name evidence="5" type="ORF">R50_2592</name>
</gene>
<feature type="compositionally biased region" description="Basic and acidic residues" evidence="2">
    <location>
        <begin position="1"/>
        <end position="12"/>
    </location>
</feature>
<dbReference type="PANTHER" id="PTHR43156">
    <property type="entry name" value="STAGE II SPORULATION PROTEIN E-RELATED"/>
    <property type="match status" value="1"/>
</dbReference>
<keyword evidence="1" id="KW-0378">Hydrolase</keyword>
<dbReference type="AlphaFoldDB" id="A0A6F8ZJG4"/>
<evidence type="ECO:0000256" key="1">
    <source>
        <dbReference type="ARBA" id="ARBA00022801"/>
    </source>
</evidence>
<dbReference type="GO" id="GO:0016791">
    <property type="term" value="F:phosphatase activity"/>
    <property type="evidence" value="ECO:0007669"/>
    <property type="project" value="TreeGrafter"/>
</dbReference>
<dbReference type="PANTHER" id="PTHR43156:SF2">
    <property type="entry name" value="STAGE II SPORULATION PROTEIN E"/>
    <property type="match status" value="1"/>
</dbReference>